<dbReference type="RefSeq" id="WP_188461463.1">
    <property type="nucleotide sequence ID" value="NZ_BMFQ01000001.1"/>
</dbReference>
<gene>
    <name evidence="2" type="ORF">GCM10010976_04630</name>
</gene>
<feature type="transmembrane region" description="Helical" evidence="1">
    <location>
        <begin position="86"/>
        <end position="108"/>
    </location>
</feature>
<evidence type="ECO:0000313" key="2">
    <source>
        <dbReference type="EMBL" id="GGG35994.1"/>
    </source>
</evidence>
<protein>
    <submittedName>
        <fullName evidence="2">Uncharacterized protein</fullName>
    </submittedName>
</protein>
<keyword evidence="1" id="KW-0812">Transmembrane</keyword>
<evidence type="ECO:0000313" key="3">
    <source>
        <dbReference type="Proteomes" id="UP000625976"/>
    </source>
</evidence>
<dbReference type="Proteomes" id="UP000625976">
    <property type="component" value="Unassembled WGS sequence"/>
</dbReference>
<reference evidence="2" key="1">
    <citation type="journal article" date="2014" name="Int. J. Syst. Evol. Microbiol.">
        <title>Complete genome sequence of Corynebacterium casei LMG S-19264T (=DSM 44701T), isolated from a smear-ripened cheese.</title>
        <authorList>
            <consortium name="US DOE Joint Genome Institute (JGI-PGF)"/>
            <person name="Walter F."/>
            <person name="Albersmeier A."/>
            <person name="Kalinowski J."/>
            <person name="Ruckert C."/>
        </authorList>
    </citation>
    <scope>NUCLEOTIDE SEQUENCE</scope>
    <source>
        <strain evidence="2">CGMCC 1.12751</strain>
    </source>
</reference>
<dbReference type="EMBL" id="BMFQ01000001">
    <property type="protein sequence ID" value="GGG35994.1"/>
    <property type="molecule type" value="Genomic_DNA"/>
</dbReference>
<dbReference type="AlphaFoldDB" id="A0A917GBN1"/>
<sequence length="118" mass="12872">MTKNIINFIATIIIALILSQFLPWWSIMVAAFATSLFISLKRASVFVVPFLAISLFWMVHAFWLSSANDFILAQKIAILLPLNGNAYLLILVTGIIGGLAAGISGIFGKQCVTLLSDR</sequence>
<keyword evidence="1" id="KW-1133">Transmembrane helix</keyword>
<evidence type="ECO:0000256" key="1">
    <source>
        <dbReference type="SAM" id="Phobius"/>
    </source>
</evidence>
<reference evidence="2" key="2">
    <citation type="submission" date="2020-09" db="EMBL/GenBank/DDBJ databases">
        <authorList>
            <person name="Sun Q."/>
            <person name="Zhou Y."/>
        </authorList>
    </citation>
    <scope>NUCLEOTIDE SEQUENCE</scope>
    <source>
        <strain evidence="2">CGMCC 1.12751</strain>
    </source>
</reference>
<comment type="caution">
    <text evidence="2">The sequence shown here is derived from an EMBL/GenBank/DDBJ whole genome shotgun (WGS) entry which is preliminary data.</text>
</comment>
<feature type="transmembrane region" description="Helical" evidence="1">
    <location>
        <begin position="6"/>
        <end position="33"/>
    </location>
</feature>
<organism evidence="2 3">
    <name type="scientific">Bizionia arctica</name>
    <dbReference type="NCBI Taxonomy" id="1495645"/>
    <lineage>
        <taxon>Bacteria</taxon>
        <taxon>Pseudomonadati</taxon>
        <taxon>Bacteroidota</taxon>
        <taxon>Flavobacteriia</taxon>
        <taxon>Flavobacteriales</taxon>
        <taxon>Flavobacteriaceae</taxon>
        <taxon>Bizionia</taxon>
    </lineage>
</organism>
<keyword evidence="3" id="KW-1185">Reference proteome</keyword>
<feature type="transmembrane region" description="Helical" evidence="1">
    <location>
        <begin position="45"/>
        <end position="66"/>
    </location>
</feature>
<keyword evidence="1" id="KW-0472">Membrane</keyword>
<name>A0A917GBN1_9FLAO</name>
<proteinExistence type="predicted"/>
<accession>A0A917GBN1</accession>